<dbReference type="Proteomes" id="UP001241377">
    <property type="component" value="Unassembled WGS sequence"/>
</dbReference>
<sequence length="415" mass="47163">MESTQELIDTYHQGSLRPETLPMERKMSPEKTGTPFRSSYRRGSSVSPLKKTRNDYQDHIFRMRGKERGSVSVSGSPLRPLNRDSRADLTVYDAFDEPSPFRDSGADVFSKISRDGSSVDREIDDFIAREAQFLDQQTEYVLRDTHKVIHSIPDSIVASAEGEKYYTMLTASINKLTREMDNLRHENNLLRDRDYTSDYRIRELEARVSHLQMENGRLASQRVTGVADSAAKRANELLRAKLLKYKRLNDECRKWHGDKSYRLEGLIEQLEEAMKNSEKQDNQQDKTNQKSHDGKGQQKSQDKQDGQVNLESVQIPSPQLEPDSSLYEKFESAAKNALAPSLAGSNDMLAALNMNNRLYERLLAFLDQQVSAAPHHECNENVPPSQCSACTNPPATTNPGHDTMQLMGEYKWTLG</sequence>
<organism evidence="1 2">
    <name type="scientific">Naganishia cerealis</name>
    <dbReference type="NCBI Taxonomy" id="610337"/>
    <lineage>
        <taxon>Eukaryota</taxon>
        <taxon>Fungi</taxon>
        <taxon>Dikarya</taxon>
        <taxon>Basidiomycota</taxon>
        <taxon>Agaricomycotina</taxon>
        <taxon>Tremellomycetes</taxon>
        <taxon>Filobasidiales</taxon>
        <taxon>Filobasidiaceae</taxon>
        <taxon>Naganishia</taxon>
    </lineage>
</organism>
<reference evidence="1" key="1">
    <citation type="submission" date="2023-04" db="EMBL/GenBank/DDBJ databases">
        <title>Draft Genome sequencing of Naganishia species isolated from polar environments using Oxford Nanopore Technology.</title>
        <authorList>
            <person name="Leo P."/>
            <person name="Venkateswaran K."/>
        </authorList>
    </citation>
    <scope>NUCLEOTIDE SEQUENCE</scope>
    <source>
        <strain evidence="1">MNA-CCFEE 5261</strain>
    </source>
</reference>
<accession>A0ACC2UVS1</accession>
<comment type="caution">
    <text evidence="1">The sequence shown here is derived from an EMBL/GenBank/DDBJ whole genome shotgun (WGS) entry which is preliminary data.</text>
</comment>
<keyword evidence="2" id="KW-1185">Reference proteome</keyword>
<name>A0ACC2UVS1_9TREE</name>
<dbReference type="EMBL" id="JASBWR010000162">
    <property type="protein sequence ID" value="KAJ9090780.1"/>
    <property type="molecule type" value="Genomic_DNA"/>
</dbReference>
<evidence type="ECO:0000313" key="2">
    <source>
        <dbReference type="Proteomes" id="UP001241377"/>
    </source>
</evidence>
<proteinExistence type="predicted"/>
<evidence type="ECO:0000313" key="1">
    <source>
        <dbReference type="EMBL" id="KAJ9090780.1"/>
    </source>
</evidence>
<gene>
    <name evidence="1" type="ORF">QFC19_009454</name>
</gene>
<protein>
    <submittedName>
        <fullName evidence="1">Uncharacterized protein</fullName>
    </submittedName>
</protein>